<proteinExistence type="predicted"/>
<evidence type="ECO:0000313" key="2">
    <source>
        <dbReference type="Proteomes" id="UP000663720"/>
    </source>
</evidence>
<accession>A0A975B3N1</accession>
<dbReference type="EMBL" id="CP061799">
    <property type="protein sequence ID" value="QTA78184.1"/>
    <property type="molecule type" value="Genomic_DNA"/>
</dbReference>
<sequence length="38" mass="4475">MSLNSLIFLFFSMFKVNMFFPEILQNNCICEAKIILKS</sequence>
<protein>
    <submittedName>
        <fullName evidence="1">Uncharacterized protein</fullName>
    </submittedName>
</protein>
<organism evidence="1 2">
    <name type="scientific">Desulfonema limicola</name>
    <dbReference type="NCBI Taxonomy" id="45656"/>
    <lineage>
        <taxon>Bacteria</taxon>
        <taxon>Pseudomonadati</taxon>
        <taxon>Thermodesulfobacteriota</taxon>
        <taxon>Desulfobacteria</taxon>
        <taxon>Desulfobacterales</taxon>
        <taxon>Desulfococcaceae</taxon>
        <taxon>Desulfonema</taxon>
    </lineage>
</organism>
<dbReference type="KEGG" id="dli:dnl_04000"/>
<dbReference type="Proteomes" id="UP000663720">
    <property type="component" value="Chromosome"/>
</dbReference>
<gene>
    <name evidence="1" type="ORF">dnl_04000</name>
</gene>
<name>A0A975B3N1_9BACT</name>
<keyword evidence="2" id="KW-1185">Reference proteome</keyword>
<reference evidence="1" key="1">
    <citation type="journal article" date="2021" name="Microb. Physiol.">
        <title>Proteogenomic Insights into the Physiology of Marine, Sulfate-Reducing, Filamentous Desulfonema limicola and Desulfonema magnum.</title>
        <authorList>
            <person name="Schnaars V."/>
            <person name="Wohlbrand L."/>
            <person name="Scheve S."/>
            <person name="Hinrichs C."/>
            <person name="Reinhardt R."/>
            <person name="Rabus R."/>
        </authorList>
    </citation>
    <scope>NUCLEOTIDE SEQUENCE</scope>
    <source>
        <strain evidence="1">5ac10</strain>
    </source>
</reference>
<dbReference type="AlphaFoldDB" id="A0A975B3N1"/>
<evidence type="ECO:0000313" key="1">
    <source>
        <dbReference type="EMBL" id="QTA78184.1"/>
    </source>
</evidence>